<keyword evidence="14 19" id="KW-0472">Membrane</keyword>
<keyword evidence="11 19" id="KW-1133">Transmembrane helix</keyword>
<evidence type="ECO:0000313" key="22">
    <source>
        <dbReference type="EMBL" id="MDR0182146.1"/>
    </source>
</evidence>
<dbReference type="InterPro" id="IPR001505">
    <property type="entry name" value="Copper_CuA"/>
</dbReference>
<evidence type="ECO:0000256" key="8">
    <source>
        <dbReference type="ARBA" id="ARBA00022723"/>
    </source>
</evidence>
<keyword evidence="9" id="KW-1278">Translocase</keyword>
<dbReference type="Proteomes" id="UP001233535">
    <property type="component" value="Unassembled WGS sequence"/>
</dbReference>
<dbReference type="PROSITE" id="PS00078">
    <property type="entry name" value="COX2"/>
    <property type="match status" value="1"/>
</dbReference>
<dbReference type="Gene3D" id="2.60.40.420">
    <property type="entry name" value="Cupredoxins - blue copper proteins"/>
    <property type="match status" value="1"/>
</dbReference>
<comment type="subcellular location">
    <subcellularLocation>
        <location evidence="1">Membrane</location>
        <topology evidence="1">Multi-pass membrane protein</topology>
    </subcellularLocation>
</comment>
<keyword evidence="12 18" id="KW-0408">Iron</keyword>
<dbReference type="PANTHER" id="PTHR22888">
    <property type="entry name" value="CYTOCHROME C OXIDASE, SUBUNIT II"/>
    <property type="match status" value="1"/>
</dbReference>
<dbReference type="CDD" id="cd04213">
    <property type="entry name" value="CuRO_CcO_Caa3_II"/>
    <property type="match status" value="1"/>
</dbReference>
<keyword evidence="8 18" id="KW-0479">Metal-binding</keyword>
<evidence type="ECO:0000256" key="10">
    <source>
        <dbReference type="ARBA" id="ARBA00022982"/>
    </source>
</evidence>
<reference evidence="22 23" key="1">
    <citation type="submission" date="2023-04" db="EMBL/GenBank/DDBJ databases">
        <title>Lysobacter sp. strain UC isolated from soil sample.</title>
        <authorList>
            <person name="Choksket S."/>
            <person name="Harshvardhan F."/>
            <person name="Rana R."/>
            <person name="Patil P.B."/>
            <person name="Korpole S."/>
        </authorList>
    </citation>
    <scope>NUCLEOTIDE SEQUENCE [LARGE SCALE GENOMIC DNA]</scope>
    <source>
        <strain evidence="22 23">UC</strain>
    </source>
</reference>
<comment type="similarity">
    <text evidence="2">Belongs to the cytochrome c oxidase subunit 2 family.</text>
</comment>
<dbReference type="PRINTS" id="PR01166">
    <property type="entry name" value="CYCOXIDASEII"/>
</dbReference>
<dbReference type="RefSeq" id="WP_309261303.1">
    <property type="nucleotide sequence ID" value="NZ_JARUHG010000001.1"/>
</dbReference>
<comment type="catalytic activity">
    <reaction evidence="17">
        <text>4 Fe(II)-[cytochrome c] + O2 + 8 H(+)(in) = 4 Fe(III)-[cytochrome c] + 2 H2O + 4 H(+)(out)</text>
        <dbReference type="Rhea" id="RHEA:11436"/>
        <dbReference type="Rhea" id="RHEA-COMP:10350"/>
        <dbReference type="Rhea" id="RHEA-COMP:14399"/>
        <dbReference type="ChEBI" id="CHEBI:15377"/>
        <dbReference type="ChEBI" id="CHEBI:15378"/>
        <dbReference type="ChEBI" id="CHEBI:15379"/>
        <dbReference type="ChEBI" id="CHEBI:29033"/>
        <dbReference type="ChEBI" id="CHEBI:29034"/>
        <dbReference type="EC" id="7.1.1.9"/>
    </reaction>
</comment>
<proteinExistence type="inferred from homology"/>
<keyword evidence="10" id="KW-0249">Electron transport</keyword>
<evidence type="ECO:0000256" key="3">
    <source>
        <dbReference type="ARBA" id="ARBA00012949"/>
    </source>
</evidence>
<dbReference type="SUPFAM" id="SSF46626">
    <property type="entry name" value="Cytochrome c"/>
    <property type="match status" value="1"/>
</dbReference>
<dbReference type="InterPro" id="IPR045187">
    <property type="entry name" value="CcO_II"/>
</dbReference>
<dbReference type="InterPro" id="IPR008972">
    <property type="entry name" value="Cupredoxin"/>
</dbReference>
<protein>
    <recommendedName>
        <fullName evidence="3">cytochrome-c oxidase</fullName>
        <ecNumber evidence="3">7.1.1.9</ecNumber>
    </recommendedName>
    <alternativeName>
        <fullName evidence="16">Cytochrome aa3 subunit 2</fullName>
    </alternativeName>
</protein>
<keyword evidence="13" id="KW-0186">Copper</keyword>
<comment type="caution">
    <text evidence="22">The sequence shown here is derived from an EMBL/GenBank/DDBJ whole genome shotgun (WGS) entry which is preliminary data.</text>
</comment>
<dbReference type="InterPro" id="IPR036257">
    <property type="entry name" value="Cyt_c_oxidase_su2_TM_sf"/>
</dbReference>
<feature type="domain" description="Cytochrome oxidase subunit II copper A binding" evidence="20">
    <location>
        <begin position="108"/>
        <end position="224"/>
    </location>
</feature>
<organism evidence="22 23">
    <name type="scientific">Lysobacter arvi</name>
    <dbReference type="NCBI Taxonomy" id="3038776"/>
    <lineage>
        <taxon>Bacteria</taxon>
        <taxon>Pseudomonadati</taxon>
        <taxon>Pseudomonadota</taxon>
        <taxon>Gammaproteobacteria</taxon>
        <taxon>Lysobacterales</taxon>
        <taxon>Lysobacteraceae</taxon>
        <taxon>Lysobacter</taxon>
    </lineage>
</organism>
<keyword evidence="23" id="KW-1185">Reference proteome</keyword>
<evidence type="ECO:0000256" key="2">
    <source>
        <dbReference type="ARBA" id="ARBA00007866"/>
    </source>
</evidence>
<keyword evidence="4" id="KW-0813">Transport</keyword>
<evidence type="ECO:0000256" key="4">
    <source>
        <dbReference type="ARBA" id="ARBA00022448"/>
    </source>
</evidence>
<feature type="domain" description="Cytochrome c" evidence="21">
    <location>
        <begin position="235"/>
        <end position="326"/>
    </location>
</feature>
<evidence type="ECO:0000256" key="5">
    <source>
        <dbReference type="ARBA" id="ARBA00022617"/>
    </source>
</evidence>
<dbReference type="InterPro" id="IPR036909">
    <property type="entry name" value="Cyt_c-like_dom_sf"/>
</dbReference>
<feature type="transmembrane region" description="Helical" evidence="19">
    <location>
        <begin position="34"/>
        <end position="58"/>
    </location>
</feature>
<dbReference type="Pfam" id="PF00116">
    <property type="entry name" value="COX2"/>
    <property type="match status" value="1"/>
</dbReference>
<evidence type="ECO:0000256" key="9">
    <source>
        <dbReference type="ARBA" id="ARBA00022967"/>
    </source>
</evidence>
<evidence type="ECO:0000256" key="19">
    <source>
        <dbReference type="SAM" id="Phobius"/>
    </source>
</evidence>
<evidence type="ECO:0000256" key="6">
    <source>
        <dbReference type="ARBA" id="ARBA00022660"/>
    </source>
</evidence>
<evidence type="ECO:0000256" key="14">
    <source>
        <dbReference type="ARBA" id="ARBA00023136"/>
    </source>
</evidence>
<dbReference type="EC" id="7.1.1.9" evidence="3"/>
<gene>
    <name evidence="22" type="primary">coxB</name>
    <name evidence="22" type="ORF">P8609_04065</name>
</gene>
<evidence type="ECO:0000313" key="23">
    <source>
        <dbReference type="Proteomes" id="UP001233535"/>
    </source>
</evidence>
<dbReference type="Gene3D" id="1.10.287.90">
    <property type="match status" value="1"/>
</dbReference>
<dbReference type="SUPFAM" id="SSF49503">
    <property type="entry name" value="Cupredoxins"/>
    <property type="match status" value="1"/>
</dbReference>
<dbReference type="InterPro" id="IPR014222">
    <property type="entry name" value="Cyt_c_oxidase_su2"/>
</dbReference>
<evidence type="ECO:0000256" key="17">
    <source>
        <dbReference type="ARBA" id="ARBA00047816"/>
    </source>
</evidence>
<keyword evidence="7 19" id="KW-0812">Transmembrane</keyword>
<evidence type="ECO:0000256" key="7">
    <source>
        <dbReference type="ARBA" id="ARBA00022692"/>
    </source>
</evidence>
<dbReference type="NCBIfam" id="TIGR02866">
    <property type="entry name" value="CoxB"/>
    <property type="match status" value="1"/>
</dbReference>
<comment type="function">
    <text evidence="15">Subunits I and II form the functional core of the enzyme complex. Electrons originating in cytochrome c are transferred via heme a and Cu(A) to the binuclear center formed by heme a3 and Cu(B).</text>
</comment>
<dbReference type="InterPro" id="IPR034236">
    <property type="entry name" value="CuRO_CcO_Caa3_II"/>
</dbReference>
<evidence type="ECO:0000256" key="13">
    <source>
        <dbReference type="ARBA" id="ARBA00023008"/>
    </source>
</evidence>
<evidence type="ECO:0000256" key="1">
    <source>
        <dbReference type="ARBA" id="ARBA00004141"/>
    </source>
</evidence>
<accession>A0ABU1CAC6</accession>
<evidence type="ECO:0000256" key="15">
    <source>
        <dbReference type="ARBA" id="ARBA00024688"/>
    </source>
</evidence>
<evidence type="ECO:0000256" key="16">
    <source>
        <dbReference type="ARBA" id="ARBA00031399"/>
    </source>
</evidence>
<keyword evidence="5 18" id="KW-0349">Heme</keyword>
<feature type="transmembrane region" description="Helical" evidence="19">
    <location>
        <begin position="79"/>
        <end position="100"/>
    </location>
</feature>
<dbReference type="PROSITE" id="PS50857">
    <property type="entry name" value="COX2_CUA"/>
    <property type="match status" value="1"/>
</dbReference>
<evidence type="ECO:0000259" key="21">
    <source>
        <dbReference type="PROSITE" id="PS51007"/>
    </source>
</evidence>
<dbReference type="EMBL" id="JARUHG010000001">
    <property type="protein sequence ID" value="MDR0182146.1"/>
    <property type="molecule type" value="Genomic_DNA"/>
</dbReference>
<evidence type="ECO:0000256" key="11">
    <source>
        <dbReference type="ARBA" id="ARBA00022989"/>
    </source>
</evidence>
<dbReference type="InterPro" id="IPR009056">
    <property type="entry name" value="Cyt_c-like_dom"/>
</dbReference>
<keyword evidence="6" id="KW-0679">Respiratory chain</keyword>
<evidence type="ECO:0000259" key="20">
    <source>
        <dbReference type="PROSITE" id="PS50857"/>
    </source>
</evidence>
<dbReference type="PANTHER" id="PTHR22888:SF9">
    <property type="entry name" value="CYTOCHROME C OXIDASE SUBUNIT 2"/>
    <property type="match status" value="1"/>
</dbReference>
<dbReference type="Pfam" id="PF00034">
    <property type="entry name" value="Cytochrom_C"/>
    <property type="match status" value="1"/>
</dbReference>
<name>A0ABU1CAC6_9GAMM</name>
<sequence length="326" mass="36158">MLLAVIALALCACGGGVQSSLSPASDQSEAIDRVWQVMVWACSTIYLFVLGVLAWAIWRRRRALASEGERHDPMLARALAAWAVLVVGLLTWFVVISFLADRRLHGGDADLEVRITARQWWWQVEYLDPDVSRRFTTANELRLPRDRTARIELRSGDVIHSFWVPALSGKEDLVPGRTNAVWITPRRAGEFRGQCAEFCGLQHAKMALDVQVTDPARFEAWRAQQLRPAPSPSSERTLRGAEVFARSACGNCHAIRGTPSGGRTGPDLTHLASRRTLAAGSLPMQRDALARWIADPQHPKPGNLMPAVPLAREDADALVDYLMELR</sequence>
<evidence type="ECO:0000256" key="18">
    <source>
        <dbReference type="PROSITE-ProRule" id="PRU00433"/>
    </source>
</evidence>
<dbReference type="InterPro" id="IPR002429">
    <property type="entry name" value="CcO_II-like_C"/>
</dbReference>
<evidence type="ECO:0000256" key="12">
    <source>
        <dbReference type="ARBA" id="ARBA00023004"/>
    </source>
</evidence>
<dbReference type="PROSITE" id="PS51007">
    <property type="entry name" value="CYTC"/>
    <property type="match status" value="1"/>
</dbReference>